<name>A0AAE0VV76_9BIVA</name>
<comment type="caution">
    <text evidence="2">The sequence shown here is derived from an EMBL/GenBank/DDBJ whole genome shotgun (WGS) entry which is preliminary data.</text>
</comment>
<gene>
    <name evidence="2" type="ORF">CHS0354_003062</name>
</gene>
<dbReference type="PANTHER" id="PTHR43245">
    <property type="entry name" value="BIFUNCTIONAL POLYMYXIN RESISTANCE PROTEIN ARNA"/>
    <property type="match status" value="1"/>
</dbReference>
<protein>
    <recommendedName>
        <fullName evidence="1">NAD-dependent epimerase/dehydratase domain-containing protein</fullName>
    </recommendedName>
</protein>
<dbReference type="SUPFAM" id="SSF51735">
    <property type="entry name" value="NAD(P)-binding Rossmann-fold domains"/>
    <property type="match status" value="1"/>
</dbReference>
<proteinExistence type="predicted"/>
<feature type="domain" description="NAD-dependent epimerase/dehydratase" evidence="1">
    <location>
        <begin position="10"/>
        <end position="246"/>
    </location>
</feature>
<reference evidence="2" key="1">
    <citation type="journal article" date="2021" name="Genome Biol. Evol.">
        <title>A High-Quality Reference Genome for a Parasitic Bivalve with Doubly Uniparental Inheritance (Bivalvia: Unionida).</title>
        <authorList>
            <person name="Smith C.H."/>
        </authorList>
    </citation>
    <scope>NUCLEOTIDE SEQUENCE</scope>
    <source>
        <strain evidence="2">CHS0354</strain>
    </source>
</reference>
<dbReference type="Proteomes" id="UP001195483">
    <property type="component" value="Unassembled WGS sequence"/>
</dbReference>
<keyword evidence="3" id="KW-1185">Reference proteome</keyword>
<sequence length="398" mass="45425">MADREERARVLVLGGTGFIGRNFVHYLVSNNLVSKVRVADKVLPHMAWMSPKHKEAFDCPVVEFKHSNLINPASVQAAFSDPEGEFDYVVNLAAETKYGQSDPVYAEGIVRLSLNCARETAKRKVKMYIEFSSGQMHSSEKKPIKEDTKCEPWTNLAKYKLEVEQELQALTDLQYAVVRPAIVYGLGDKTGLTPRLIVGAIYKYIKQKMKMLWTKDLKMNTIHVDDVCRAIWHLFHHAKRGDIFNLVDDGDTTQGHISELVSDIFNLSYDFVGSLWSNFARVNMENVVEDINEKHMAPWADACVRDNIRNTPLNPFLDQELLYNKHLYLNGNKLKETGFVLEKPKIQTSYLKEVLEDYLKNHLFPPSLLSDEVLWTESYESEETNAGIDNELVEGMAS</sequence>
<dbReference type="InterPro" id="IPR036291">
    <property type="entry name" value="NAD(P)-bd_dom_sf"/>
</dbReference>
<dbReference type="CDD" id="cd08946">
    <property type="entry name" value="SDR_e"/>
    <property type="match status" value="1"/>
</dbReference>
<organism evidence="2 3">
    <name type="scientific">Potamilus streckersoni</name>
    <dbReference type="NCBI Taxonomy" id="2493646"/>
    <lineage>
        <taxon>Eukaryota</taxon>
        <taxon>Metazoa</taxon>
        <taxon>Spiralia</taxon>
        <taxon>Lophotrochozoa</taxon>
        <taxon>Mollusca</taxon>
        <taxon>Bivalvia</taxon>
        <taxon>Autobranchia</taxon>
        <taxon>Heteroconchia</taxon>
        <taxon>Palaeoheterodonta</taxon>
        <taxon>Unionida</taxon>
        <taxon>Unionoidea</taxon>
        <taxon>Unionidae</taxon>
        <taxon>Ambleminae</taxon>
        <taxon>Lampsilini</taxon>
        <taxon>Potamilus</taxon>
    </lineage>
</organism>
<dbReference type="EMBL" id="JAEAOA010000255">
    <property type="protein sequence ID" value="KAK3590432.1"/>
    <property type="molecule type" value="Genomic_DNA"/>
</dbReference>
<reference evidence="2" key="3">
    <citation type="submission" date="2023-05" db="EMBL/GenBank/DDBJ databases">
        <authorList>
            <person name="Smith C.H."/>
        </authorList>
    </citation>
    <scope>NUCLEOTIDE SEQUENCE</scope>
    <source>
        <strain evidence="2">CHS0354</strain>
        <tissue evidence="2">Mantle</tissue>
    </source>
</reference>
<dbReference type="Pfam" id="PF01370">
    <property type="entry name" value="Epimerase"/>
    <property type="match status" value="1"/>
</dbReference>
<reference evidence="2" key="2">
    <citation type="journal article" date="2021" name="Genome Biol. Evol.">
        <title>Developing a high-quality reference genome for a parasitic bivalve with doubly uniparental inheritance (Bivalvia: Unionida).</title>
        <authorList>
            <person name="Smith C.H."/>
        </authorList>
    </citation>
    <scope>NUCLEOTIDE SEQUENCE</scope>
    <source>
        <strain evidence="2">CHS0354</strain>
        <tissue evidence="2">Mantle</tissue>
    </source>
</reference>
<accession>A0AAE0VV76</accession>
<evidence type="ECO:0000259" key="1">
    <source>
        <dbReference type="Pfam" id="PF01370"/>
    </source>
</evidence>
<dbReference type="PANTHER" id="PTHR43245:SF11">
    <property type="entry name" value="LD23561P"/>
    <property type="match status" value="1"/>
</dbReference>
<dbReference type="InterPro" id="IPR001509">
    <property type="entry name" value="Epimerase_deHydtase"/>
</dbReference>
<dbReference type="AlphaFoldDB" id="A0AAE0VV76"/>
<evidence type="ECO:0000313" key="2">
    <source>
        <dbReference type="EMBL" id="KAK3590432.1"/>
    </source>
</evidence>
<dbReference type="InterPro" id="IPR050177">
    <property type="entry name" value="Lipid_A_modif_metabolic_enz"/>
</dbReference>
<evidence type="ECO:0000313" key="3">
    <source>
        <dbReference type="Proteomes" id="UP001195483"/>
    </source>
</evidence>
<dbReference type="Gene3D" id="3.40.50.720">
    <property type="entry name" value="NAD(P)-binding Rossmann-like Domain"/>
    <property type="match status" value="1"/>
</dbReference>